<sequence>MTSLASNRRGGREKGRDKDLSFSWPLSVKPKDVNKPLTLSTTPSQGVRGPQRCCCRAVNHTKPPPCPISMLIDP</sequence>
<dbReference type="AlphaFoldDB" id="A0AA88PNQ6"/>
<proteinExistence type="predicted"/>
<evidence type="ECO:0000313" key="2">
    <source>
        <dbReference type="EMBL" id="KAK2894743.1"/>
    </source>
</evidence>
<feature type="region of interest" description="Disordered" evidence="1">
    <location>
        <begin position="1"/>
        <end position="50"/>
    </location>
</feature>
<reference evidence="2" key="1">
    <citation type="submission" date="2023-08" db="EMBL/GenBank/DDBJ databases">
        <title>Chromosome-level Genome Assembly of mud carp (Cirrhinus molitorella).</title>
        <authorList>
            <person name="Liu H."/>
        </authorList>
    </citation>
    <scope>NUCLEOTIDE SEQUENCE</scope>
    <source>
        <strain evidence="2">Prfri</strain>
        <tissue evidence="2">Muscle</tissue>
    </source>
</reference>
<keyword evidence="3" id="KW-1185">Reference proteome</keyword>
<protein>
    <submittedName>
        <fullName evidence="2">Uncharacterized protein</fullName>
    </submittedName>
</protein>
<organism evidence="2 3">
    <name type="scientific">Cirrhinus molitorella</name>
    <name type="common">mud carp</name>
    <dbReference type="NCBI Taxonomy" id="172907"/>
    <lineage>
        <taxon>Eukaryota</taxon>
        <taxon>Metazoa</taxon>
        <taxon>Chordata</taxon>
        <taxon>Craniata</taxon>
        <taxon>Vertebrata</taxon>
        <taxon>Euteleostomi</taxon>
        <taxon>Actinopterygii</taxon>
        <taxon>Neopterygii</taxon>
        <taxon>Teleostei</taxon>
        <taxon>Ostariophysi</taxon>
        <taxon>Cypriniformes</taxon>
        <taxon>Cyprinidae</taxon>
        <taxon>Labeoninae</taxon>
        <taxon>Labeonini</taxon>
        <taxon>Cirrhinus</taxon>
    </lineage>
</organism>
<accession>A0AA88PNQ6</accession>
<name>A0AA88PNQ6_9TELE</name>
<evidence type="ECO:0000256" key="1">
    <source>
        <dbReference type="SAM" id="MobiDB-lite"/>
    </source>
</evidence>
<gene>
    <name evidence="2" type="ORF">Q8A67_011972</name>
</gene>
<dbReference type="EMBL" id="JAUYZG010000011">
    <property type="protein sequence ID" value="KAK2894743.1"/>
    <property type="molecule type" value="Genomic_DNA"/>
</dbReference>
<comment type="caution">
    <text evidence="2">The sequence shown here is derived from an EMBL/GenBank/DDBJ whole genome shotgun (WGS) entry which is preliminary data.</text>
</comment>
<dbReference type="Proteomes" id="UP001187343">
    <property type="component" value="Unassembled WGS sequence"/>
</dbReference>
<feature type="compositionally biased region" description="Basic and acidic residues" evidence="1">
    <location>
        <begin position="10"/>
        <end position="20"/>
    </location>
</feature>
<evidence type="ECO:0000313" key="3">
    <source>
        <dbReference type="Proteomes" id="UP001187343"/>
    </source>
</evidence>